<feature type="domain" description="EAL" evidence="2">
    <location>
        <begin position="401"/>
        <end position="646"/>
    </location>
</feature>
<feature type="transmembrane region" description="Helical" evidence="1">
    <location>
        <begin position="197"/>
        <end position="223"/>
    </location>
</feature>
<dbReference type="InterPro" id="IPR050706">
    <property type="entry name" value="Cyclic-di-GMP_PDE-like"/>
</dbReference>
<evidence type="ECO:0000256" key="1">
    <source>
        <dbReference type="SAM" id="Phobius"/>
    </source>
</evidence>
<keyword evidence="1" id="KW-1133">Transmembrane helix</keyword>
<dbReference type="EMBL" id="FTMN01000008">
    <property type="protein sequence ID" value="SIQ73758.1"/>
    <property type="molecule type" value="Genomic_DNA"/>
</dbReference>
<dbReference type="Gene3D" id="3.20.20.450">
    <property type="entry name" value="EAL domain"/>
    <property type="match status" value="1"/>
</dbReference>
<protein>
    <submittedName>
        <fullName evidence="4">Diguanylate cyclase/phosphodiesterase</fullName>
    </submittedName>
</protein>
<dbReference type="PROSITE" id="PS50883">
    <property type="entry name" value="EAL"/>
    <property type="match status" value="1"/>
</dbReference>
<organism evidence="4 5">
    <name type="scientific">Marinobacterium stanieri</name>
    <dbReference type="NCBI Taxonomy" id="49186"/>
    <lineage>
        <taxon>Bacteria</taxon>
        <taxon>Pseudomonadati</taxon>
        <taxon>Pseudomonadota</taxon>
        <taxon>Gammaproteobacteria</taxon>
        <taxon>Oceanospirillales</taxon>
        <taxon>Oceanospirillaceae</taxon>
        <taxon>Marinobacterium</taxon>
    </lineage>
</organism>
<dbReference type="InterPro" id="IPR043128">
    <property type="entry name" value="Rev_trsase/Diguanyl_cyclase"/>
</dbReference>
<accession>A0A1N6V7J7</accession>
<reference evidence="4 5" key="1">
    <citation type="submission" date="2017-01" db="EMBL/GenBank/DDBJ databases">
        <authorList>
            <person name="Mah S.A."/>
            <person name="Swanson W.J."/>
            <person name="Moy G.W."/>
            <person name="Vacquier V.D."/>
        </authorList>
    </citation>
    <scope>NUCLEOTIDE SEQUENCE [LARGE SCALE GENOMIC DNA]</scope>
    <source>
        <strain evidence="4 5">DSM 7027</strain>
    </source>
</reference>
<gene>
    <name evidence="4" type="ORF">SAMN05421647_10881</name>
</gene>
<dbReference type="eggNOG" id="COG5001">
    <property type="taxonomic scope" value="Bacteria"/>
</dbReference>
<feature type="transmembrane region" description="Helical" evidence="1">
    <location>
        <begin position="20"/>
        <end position="40"/>
    </location>
</feature>
<evidence type="ECO:0000313" key="5">
    <source>
        <dbReference type="Proteomes" id="UP000186895"/>
    </source>
</evidence>
<keyword evidence="5" id="KW-1185">Reference proteome</keyword>
<dbReference type="PANTHER" id="PTHR33121:SF71">
    <property type="entry name" value="OXYGEN SENSOR PROTEIN DOSP"/>
    <property type="match status" value="1"/>
</dbReference>
<dbReference type="InterPro" id="IPR000160">
    <property type="entry name" value="GGDEF_dom"/>
</dbReference>
<dbReference type="Proteomes" id="UP000186895">
    <property type="component" value="Unassembled WGS sequence"/>
</dbReference>
<dbReference type="SMART" id="SM00267">
    <property type="entry name" value="GGDEF"/>
    <property type="match status" value="1"/>
</dbReference>
<sequence length="646" mass="72473">MQYDRTSRRLPRPLLTEKGLILSLFALYILATSAITVLSFNTSQAQQLATTRSMLLTAARAGGHIVGKYFHDTYRQSSPPGQDHYRLLVEALDSLVDDLPGVEYVYSMDVIEGEAYFVISNETQEDLERGTPSRFYNPYQSAPDELYTAYRNREPVFTPVYSNEWGSFRSAFVPTKRFDDTYYIMAADIKVDGRRDLFMHSLGTAATISLIALLPVYLLFLFYRRLQRLRAEELERQLYSNALTGLPNTAWLIREEGEALSGVSGILLNLNNFHAINMLFGREAGDQLIQRIAPRLQEQLPQGAQLYHLEVDEFLVVCQVAEPDTLLGLARQLLAAVFSQSDESTSARFSVSARAGVASGCDSIKSLLSRTQQAMKQASVMGLPYRAYTGTDSPDQYYERNLHWLNEAGQALAEGRLKPWFQPIRDIHSGGVKHFEALARLVGRDGEVYLPGQFLPAIRCSHLYPLLTRSMIEQSLASFSDRDEMVAINMSKQDLLDEQTMAYLFDTLHAYGMEGRVLIEVLESDSIEYQDDVVDVLSRCRQMGVKVAIDDFGSGYSNFDRILKIEPDYLKIDGSLIRRIDEDEASRVLVAAICQFAVSLNIPLIAEFVESERLLPLLEEMGVSLAQGFGIGRPAPLVSGSEAKSE</sequence>
<dbReference type="GO" id="GO:0071111">
    <property type="term" value="F:cyclic-guanylate-specific phosphodiesterase activity"/>
    <property type="evidence" value="ECO:0007669"/>
    <property type="project" value="InterPro"/>
</dbReference>
<feature type="domain" description="GGDEF" evidence="3">
    <location>
        <begin position="261"/>
        <end position="391"/>
    </location>
</feature>
<dbReference type="InterPro" id="IPR035919">
    <property type="entry name" value="EAL_sf"/>
</dbReference>
<evidence type="ECO:0000259" key="3">
    <source>
        <dbReference type="PROSITE" id="PS50887"/>
    </source>
</evidence>
<dbReference type="STRING" id="49186.SAMN05421647_10881"/>
<dbReference type="CDD" id="cd01948">
    <property type="entry name" value="EAL"/>
    <property type="match status" value="1"/>
</dbReference>
<dbReference type="AlphaFoldDB" id="A0A1N6V7J7"/>
<name>A0A1N6V7J7_9GAMM</name>
<dbReference type="CDD" id="cd01949">
    <property type="entry name" value="GGDEF"/>
    <property type="match status" value="1"/>
</dbReference>
<dbReference type="InterPro" id="IPR029787">
    <property type="entry name" value="Nucleotide_cyclase"/>
</dbReference>
<dbReference type="RefSeq" id="WP_083703119.1">
    <property type="nucleotide sequence ID" value="NZ_FTMN01000008.1"/>
</dbReference>
<dbReference type="InterPro" id="IPR001633">
    <property type="entry name" value="EAL_dom"/>
</dbReference>
<evidence type="ECO:0000259" key="2">
    <source>
        <dbReference type="PROSITE" id="PS50883"/>
    </source>
</evidence>
<proteinExistence type="predicted"/>
<keyword evidence="1" id="KW-0472">Membrane</keyword>
<dbReference type="PROSITE" id="PS50887">
    <property type="entry name" value="GGDEF"/>
    <property type="match status" value="1"/>
</dbReference>
<dbReference type="Gene3D" id="3.30.70.270">
    <property type="match status" value="1"/>
</dbReference>
<dbReference type="Pfam" id="PF00563">
    <property type="entry name" value="EAL"/>
    <property type="match status" value="1"/>
</dbReference>
<dbReference type="Pfam" id="PF00990">
    <property type="entry name" value="GGDEF"/>
    <property type="match status" value="1"/>
</dbReference>
<keyword evidence="1" id="KW-0812">Transmembrane</keyword>
<dbReference type="SUPFAM" id="SSF141868">
    <property type="entry name" value="EAL domain-like"/>
    <property type="match status" value="1"/>
</dbReference>
<dbReference type="SUPFAM" id="SSF55073">
    <property type="entry name" value="Nucleotide cyclase"/>
    <property type="match status" value="1"/>
</dbReference>
<dbReference type="PANTHER" id="PTHR33121">
    <property type="entry name" value="CYCLIC DI-GMP PHOSPHODIESTERASE PDEF"/>
    <property type="match status" value="1"/>
</dbReference>
<dbReference type="SMART" id="SM00052">
    <property type="entry name" value="EAL"/>
    <property type="match status" value="1"/>
</dbReference>
<evidence type="ECO:0000313" key="4">
    <source>
        <dbReference type="EMBL" id="SIQ73758.1"/>
    </source>
</evidence>